<dbReference type="Proteomes" id="UP000308705">
    <property type="component" value="Unassembled WGS sequence"/>
</dbReference>
<protein>
    <submittedName>
        <fullName evidence="1">Uncharacterized protein</fullName>
    </submittedName>
</protein>
<dbReference type="RefSeq" id="WP_137250209.1">
    <property type="nucleotide sequence ID" value="NZ_SZQA01000033.1"/>
</dbReference>
<name>A0A4U3M6R7_9ACTN</name>
<accession>A0A4U3M6R7</accession>
<proteinExistence type="predicted"/>
<keyword evidence="2" id="KW-1185">Reference proteome</keyword>
<reference evidence="1 2" key="1">
    <citation type="submission" date="2019-04" db="EMBL/GenBank/DDBJ databases">
        <title>Herbidospora sp. NEAU-GS14.nov., a novel actinomycete isolated from soil.</title>
        <authorList>
            <person name="Han L."/>
        </authorList>
    </citation>
    <scope>NUCLEOTIDE SEQUENCE [LARGE SCALE GENOMIC DNA]</scope>
    <source>
        <strain evidence="1 2">NEAU-GS14</strain>
    </source>
</reference>
<evidence type="ECO:0000313" key="2">
    <source>
        <dbReference type="Proteomes" id="UP000308705"/>
    </source>
</evidence>
<dbReference type="AlphaFoldDB" id="A0A4U3M6R7"/>
<gene>
    <name evidence="1" type="ORF">FDA94_28770</name>
</gene>
<evidence type="ECO:0000313" key="1">
    <source>
        <dbReference type="EMBL" id="TKK84625.1"/>
    </source>
</evidence>
<dbReference type="EMBL" id="SZQA01000033">
    <property type="protein sequence ID" value="TKK84625.1"/>
    <property type="molecule type" value="Genomic_DNA"/>
</dbReference>
<sequence>MDIRDEKTLIPVAELLAKWAVADADGPVARLTRLYENTEETATFRTILMNASVEVGGAISEAAYDLMFSTDPADDESCSVRRGWVVNSAINRVSESHSWIRP</sequence>
<comment type="caution">
    <text evidence="1">The sequence shown here is derived from an EMBL/GenBank/DDBJ whole genome shotgun (WGS) entry which is preliminary data.</text>
</comment>
<organism evidence="1 2">
    <name type="scientific">Herbidospora galbida</name>
    <dbReference type="NCBI Taxonomy" id="2575442"/>
    <lineage>
        <taxon>Bacteria</taxon>
        <taxon>Bacillati</taxon>
        <taxon>Actinomycetota</taxon>
        <taxon>Actinomycetes</taxon>
        <taxon>Streptosporangiales</taxon>
        <taxon>Streptosporangiaceae</taxon>
        <taxon>Herbidospora</taxon>
    </lineage>
</organism>